<keyword evidence="1" id="KW-0812">Transmembrane</keyword>
<dbReference type="Ensembl" id="ENSMODT00000043408.2">
    <property type="protein sequence ID" value="ENSMODP00000040304.2"/>
    <property type="gene ID" value="ENSMODG00000027750.2"/>
</dbReference>
<dbReference type="HOGENOM" id="CLU_000680_9_0_1"/>
<evidence type="ECO:0000256" key="1">
    <source>
        <dbReference type="SAM" id="Phobius"/>
    </source>
</evidence>
<dbReference type="eggNOG" id="ENOG502RU93">
    <property type="taxonomic scope" value="Eukaryota"/>
</dbReference>
<dbReference type="AlphaFoldDB" id="K7E3F2"/>
<evidence type="ECO:0000313" key="3">
    <source>
        <dbReference type="Proteomes" id="UP000002280"/>
    </source>
</evidence>
<keyword evidence="1" id="KW-0472">Membrane</keyword>
<proteinExistence type="predicted"/>
<keyword evidence="1" id="KW-1133">Transmembrane helix</keyword>
<evidence type="ECO:0000313" key="2">
    <source>
        <dbReference type="Ensembl" id="ENSMODP00000040304.2"/>
    </source>
</evidence>
<reference evidence="2 3" key="1">
    <citation type="journal article" date="2007" name="Nature">
        <title>Genome of the marsupial Monodelphis domestica reveals innovation in non-coding sequences.</title>
        <authorList>
            <person name="Mikkelsen T.S."/>
            <person name="Wakefield M.J."/>
            <person name="Aken B."/>
            <person name="Amemiya C.T."/>
            <person name="Chang J.L."/>
            <person name="Duke S."/>
            <person name="Garber M."/>
            <person name="Gentles A.J."/>
            <person name="Goodstadt L."/>
            <person name="Heger A."/>
            <person name="Jurka J."/>
            <person name="Kamal M."/>
            <person name="Mauceli E."/>
            <person name="Searle S.M."/>
            <person name="Sharpe T."/>
            <person name="Baker M.L."/>
            <person name="Batzer M.A."/>
            <person name="Benos P.V."/>
            <person name="Belov K."/>
            <person name="Clamp M."/>
            <person name="Cook A."/>
            <person name="Cuff J."/>
            <person name="Das R."/>
            <person name="Davidow L."/>
            <person name="Deakin J.E."/>
            <person name="Fazzari M.J."/>
            <person name="Glass J.L."/>
            <person name="Grabherr M."/>
            <person name="Greally J.M."/>
            <person name="Gu W."/>
            <person name="Hore T.A."/>
            <person name="Huttley G.A."/>
            <person name="Kleber M."/>
            <person name="Jirtle R.L."/>
            <person name="Koina E."/>
            <person name="Lee J.T."/>
            <person name="Mahony S."/>
            <person name="Marra M.A."/>
            <person name="Miller R.D."/>
            <person name="Nicholls R.D."/>
            <person name="Oda M."/>
            <person name="Papenfuss A.T."/>
            <person name="Parra Z.E."/>
            <person name="Pollock D.D."/>
            <person name="Ray D.A."/>
            <person name="Schein J.E."/>
            <person name="Speed T.P."/>
            <person name="Thompson K."/>
            <person name="VandeBerg J.L."/>
            <person name="Wade C.M."/>
            <person name="Walker J.A."/>
            <person name="Waters P.D."/>
            <person name="Webber C."/>
            <person name="Weidman J.R."/>
            <person name="Xie X."/>
            <person name="Zody M.C."/>
            <person name="Baldwin J."/>
            <person name="Abdouelleil A."/>
            <person name="Abdulkadir J."/>
            <person name="Abebe A."/>
            <person name="Abera B."/>
            <person name="Abreu J."/>
            <person name="Acer S.C."/>
            <person name="Aftuck L."/>
            <person name="Alexander A."/>
            <person name="An P."/>
            <person name="Anderson E."/>
            <person name="Anderson S."/>
            <person name="Arachi H."/>
            <person name="Azer M."/>
            <person name="Bachantsang P."/>
            <person name="Barry A."/>
            <person name="Bayul T."/>
            <person name="Berlin A."/>
            <person name="Bessette D."/>
            <person name="Bloom T."/>
            <person name="Bloom T."/>
            <person name="Boguslavskiy L."/>
            <person name="Bonnet C."/>
            <person name="Boukhgalter B."/>
            <person name="Bourzgui I."/>
            <person name="Brown A."/>
            <person name="Cahill P."/>
            <person name="Channer S."/>
            <person name="Cheshatsang Y."/>
            <person name="Chuda L."/>
            <person name="Citroen M."/>
            <person name="Collymore A."/>
            <person name="Cooke P."/>
            <person name="Costello M."/>
            <person name="D'Aco K."/>
            <person name="Daza R."/>
            <person name="De Haan G."/>
            <person name="DeGray S."/>
            <person name="DeMaso C."/>
            <person name="Dhargay N."/>
            <person name="Dooley K."/>
            <person name="Dooley E."/>
            <person name="Doricent M."/>
            <person name="Dorje P."/>
            <person name="Dorjee K."/>
            <person name="Dupes A."/>
            <person name="Elong R."/>
            <person name="Falk J."/>
            <person name="Farina A."/>
            <person name="Faro S."/>
            <person name="Ferguson D."/>
            <person name="Fisher S."/>
            <person name="Foley C.D."/>
            <person name="Franke A."/>
            <person name="Friedrich D."/>
            <person name="Gadbois L."/>
            <person name="Gearin G."/>
            <person name="Gearin C.R."/>
            <person name="Giannoukos G."/>
            <person name="Goode T."/>
            <person name="Graham J."/>
            <person name="Grandbois E."/>
            <person name="Grewal S."/>
            <person name="Gyaltsen K."/>
            <person name="Hafez N."/>
            <person name="Hagos B."/>
            <person name="Hall J."/>
            <person name="Henson C."/>
            <person name="Hollinger A."/>
            <person name="Honan T."/>
            <person name="Huard M.D."/>
            <person name="Hughes L."/>
            <person name="Hurhula B."/>
            <person name="Husby M.E."/>
            <person name="Kamat A."/>
            <person name="Kanga B."/>
            <person name="Kashin S."/>
            <person name="Khazanovich D."/>
            <person name="Kisner P."/>
            <person name="Lance K."/>
            <person name="Lara M."/>
            <person name="Lee W."/>
            <person name="Lennon N."/>
            <person name="Letendre F."/>
            <person name="LeVine R."/>
            <person name="Lipovsky A."/>
            <person name="Liu X."/>
            <person name="Liu J."/>
            <person name="Liu S."/>
            <person name="Lokyitsang T."/>
            <person name="Lokyitsang Y."/>
            <person name="Lubonja R."/>
            <person name="Lui A."/>
            <person name="MacDonald P."/>
            <person name="Magnisalis V."/>
            <person name="Maru K."/>
            <person name="Matthews C."/>
            <person name="McCusker W."/>
            <person name="McDonough S."/>
            <person name="Mehta T."/>
            <person name="Meldrim J."/>
            <person name="Meneus L."/>
            <person name="Mihai O."/>
            <person name="Mihalev A."/>
            <person name="Mihova T."/>
            <person name="Mittelman R."/>
            <person name="Mlenga V."/>
            <person name="Montmayeur A."/>
            <person name="Mulrain L."/>
            <person name="Navidi A."/>
            <person name="Naylor J."/>
            <person name="Negash T."/>
            <person name="Nguyen T."/>
            <person name="Nguyen N."/>
            <person name="Nicol R."/>
            <person name="Norbu C."/>
            <person name="Norbu N."/>
            <person name="Novod N."/>
            <person name="O'Neill B."/>
            <person name="Osman S."/>
            <person name="Markiewicz E."/>
            <person name="Oyono O.L."/>
            <person name="Patti C."/>
            <person name="Phunkhang P."/>
            <person name="Pierre F."/>
            <person name="Priest M."/>
            <person name="Raghuraman S."/>
            <person name="Rege F."/>
            <person name="Reyes R."/>
            <person name="Rise C."/>
            <person name="Rogov P."/>
            <person name="Ross K."/>
            <person name="Ryan E."/>
            <person name="Settipalli S."/>
            <person name="Shea T."/>
            <person name="Sherpa N."/>
            <person name="Shi L."/>
            <person name="Shih D."/>
            <person name="Sparrow T."/>
            <person name="Spaulding J."/>
            <person name="Stalker J."/>
            <person name="Stange-Thomann N."/>
            <person name="Stavropoulos S."/>
            <person name="Stone C."/>
            <person name="Strader C."/>
            <person name="Tesfaye S."/>
            <person name="Thomson T."/>
            <person name="Thoulutsang Y."/>
            <person name="Thoulutsang D."/>
            <person name="Topham K."/>
            <person name="Topping I."/>
            <person name="Tsamla T."/>
            <person name="Vassiliev H."/>
            <person name="Vo A."/>
            <person name="Wangchuk T."/>
            <person name="Wangdi T."/>
            <person name="Weiand M."/>
            <person name="Wilkinson J."/>
            <person name="Wilson A."/>
            <person name="Yadav S."/>
            <person name="Young G."/>
            <person name="Yu Q."/>
            <person name="Zembek L."/>
            <person name="Zhong D."/>
            <person name="Zimmer A."/>
            <person name="Zwirko Z."/>
            <person name="Jaffe D.B."/>
            <person name="Alvarez P."/>
            <person name="Brockman W."/>
            <person name="Butler J."/>
            <person name="Chin C."/>
            <person name="Gnerre S."/>
            <person name="MacCallum I."/>
            <person name="Graves J.A."/>
            <person name="Ponting C.P."/>
            <person name="Breen M."/>
            <person name="Samollow P.B."/>
            <person name="Lander E.S."/>
            <person name="Lindblad-Toh K."/>
        </authorList>
    </citation>
    <scope>NUCLEOTIDE SEQUENCE [LARGE SCALE GENOMIC DNA]</scope>
</reference>
<reference evidence="2" key="3">
    <citation type="submission" date="2025-09" db="UniProtKB">
        <authorList>
            <consortium name="Ensembl"/>
        </authorList>
    </citation>
    <scope>IDENTIFICATION</scope>
</reference>
<keyword evidence="3" id="KW-1185">Reference proteome</keyword>
<accession>K7E3F2</accession>
<dbReference type="Proteomes" id="UP000002280">
    <property type="component" value="Chromosome 1"/>
</dbReference>
<sequence length="351" mass="40755">METECRLKLIILHFISSMNFSLILPLNGMSCFTFEMLVTTSSKQLFTCSIEYVLFLLPRDPALLWLSVPDHIFTRSLGFNVALFSAGLPLGCFQVKGLGVDGEWTCGMSQRGNLLTFYGLKVSSGQDSLPPCWMLAIKVVVTSPTNTSGRRKNHNKVHLEEQKIKDIQGNHEKKNAKEGGLAVPDLKLCYKAVVIKTIWYWLRDRKEDQWNRFGVSDLSKIVYEKPKDPSFGDQNPLFDKNCWENWKTVWKRLHLNQHLTPYTKINSEWVNDFDIMKQTISKLYEHRIACMSDLWESKGFKTKQGFKKITKYKINNFDYIKLKRNCTNKTNASKIRREATNWETIFITKKL</sequence>
<reference evidence="2" key="2">
    <citation type="submission" date="2025-08" db="UniProtKB">
        <authorList>
            <consortium name="Ensembl"/>
        </authorList>
    </citation>
    <scope>IDENTIFICATION</scope>
</reference>
<dbReference type="PANTHER" id="PTHR19446">
    <property type="entry name" value="REVERSE TRANSCRIPTASES"/>
    <property type="match status" value="1"/>
</dbReference>
<protein>
    <submittedName>
        <fullName evidence="2">Uncharacterized protein</fullName>
    </submittedName>
</protein>
<feature type="transmembrane region" description="Helical" evidence="1">
    <location>
        <begin position="7"/>
        <end position="26"/>
    </location>
</feature>
<dbReference type="GeneTree" id="ENSGT00940000153064"/>
<organism evidence="2 3">
    <name type="scientific">Monodelphis domestica</name>
    <name type="common">Gray short-tailed opossum</name>
    <dbReference type="NCBI Taxonomy" id="13616"/>
    <lineage>
        <taxon>Eukaryota</taxon>
        <taxon>Metazoa</taxon>
        <taxon>Chordata</taxon>
        <taxon>Craniata</taxon>
        <taxon>Vertebrata</taxon>
        <taxon>Euteleostomi</taxon>
        <taxon>Mammalia</taxon>
        <taxon>Metatheria</taxon>
        <taxon>Didelphimorphia</taxon>
        <taxon>Didelphidae</taxon>
        <taxon>Monodelphis</taxon>
    </lineage>
</organism>
<name>K7E3F2_MONDO</name>
<dbReference type="InParanoid" id="K7E3F2"/>
<dbReference type="Bgee" id="ENSMODG00000027750">
    <property type="expression patterns" value="Expressed in spermatocyte and 1 other cell type or tissue"/>
</dbReference>